<evidence type="ECO:0000313" key="3">
    <source>
        <dbReference type="Proteomes" id="UP000010729"/>
    </source>
</evidence>
<keyword evidence="3" id="KW-1185">Reference proteome</keyword>
<dbReference type="AlphaFoldDB" id="N1V3L9"/>
<evidence type="ECO:0000313" key="2">
    <source>
        <dbReference type="EMBL" id="EMY34619.1"/>
    </source>
</evidence>
<feature type="transmembrane region" description="Helical" evidence="1">
    <location>
        <begin position="39"/>
        <end position="64"/>
    </location>
</feature>
<comment type="caution">
    <text evidence="2">The sequence shown here is derived from an EMBL/GenBank/DDBJ whole genome shotgun (WGS) entry which is preliminary data.</text>
</comment>
<name>N1V3L9_9MICC</name>
<keyword evidence="1" id="KW-0812">Transmembrane</keyword>
<proteinExistence type="predicted"/>
<dbReference type="Proteomes" id="UP000010729">
    <property type="component" value="Unassembled WGS sequence"/>
</dbReference>
<reference evidence="2 3" key="1">
    <citation type="journal article" date="2013" name="Genome Announc.">
        <title>Draft Genome Sequence of Arthrobacter crystallopoietes Strain BAB-32, Revealing Genes for Bioremediation.</title>
        <authorList>
            <person name="Joshi M.N."/>
            <person name="Pandit A.S."/>
            <person name="Sharma A."/>
            <person name="Pandya R.V."/>
            <person name="Desai S.M."/>
            <person name="Saxena A.K."/>
            <person name="Bagatharia S.B."/>
        </authorList>
    </citation>
    <scope>NUCLEOTIDE SEQUENCE [LARGE SCALE GENOMIC DNA]</scope>
    <source>
        <strain evidence="2 3">BAB-32</strain>
    </source>
</reference>
<gene>
    <name evidence="2" type="ORF">D477_008608</name>
</gene>
<dbReference type="EMBL" id="ANPE02000106">
    <property type="protein sequence ID" value="EMY34619.1"/>
    <property type="molecule type" value="Genomic_DNA"/>
</dbReference>
<keyword evidence="1" id="KW-0472">Membrane</keyword>
<feature type="transmembrane region" description="Helical" evidence="1">
    <location>
        <begin position="118"/>
        <end position="141"/>
    </location>
</feature>
<feature type="transmembrane region" description="Helical" evidence="1">
    <location>
        <begin position="7"/>
        <end position="27"/>
    </location>
</feature>
<feature type="transmembrane region" description="Helical" evidence="1">
    <location>
        <begin position="76"/>
        <end position="98"/>
    </location>
</feature>
<keyword evidence="1" id="KW-1133">Transmembrane helix</keyword>
<protein>
    <recommendedName>
        <fullName evidence="4">Integral membrane protein</fullName>
    </recommendedName>
</protein>
<sequence length="152" mass="15996">MCHIVAAGAWIGIDVIVAVLVLVGWFADDLGQRSLAYRALAQFTVAPMLAAGLTCLLSGVLLGLGTKWGLLRYWWVAVKLGLNVVLCTVMVTVLAPGMPDLDRYGAGLLTGATPDLRIASMFFPPAVSLTALTFAVILAVAKPWGLTRGGDK</sequence>
<evidence type="ECO:0008006" key="4">
    <source>
        <dbReference type="Google" id="ProtNLM"/>
    </source>
</evidence>
<accession>N1V3L9</accession>
<evidence type="ECO:0000256" key="1">
    <source>
        <dbReference type="SAM" id="Phobius"/>
    </source>
</evidence>
<organism evidence="2 3">
    <name type="scientific">Arthrobacter crystallopoietes BAB-32</name>
    <dbReference type="NCBI Taxonomy" id="1246476"/>
    <lineage>
        <taxon>Bacteria</taxon>
        <taxon>Bacillati</taxon>
        <taxon>Actinomycetota</taxon>
        <taxon>Actinomycetes</taxon>
        <taxon>Micrococcales</taxon>
        <taxon>Micrococcaceae</taxon>
        <taxon>Crystallibacter</taxon>
    </lineage>
</organism>